<dbReference type="Proteomes" id="UP000184513">
    <property type="component" value="Unassembled WGS sequence"/>
</dbReference>
<dbReference type="OrthoDB" id="9796171at2"/>
<reference evidence="2 3" key="1">
    <citation type="submission" date="2016-11" db="EMBL/GenBank/DDBJ databases">
        <authorList>
            <person name="Jaros S."/>
            <person name="Januszkiewicz K."/>
            <person name="Wedrychowicz H."/>
        </authorList>
    </citation>
    <scope>NUCLEOTIDE SEQUENCE [LARGE SCALE GENOMIC DNA]</scope>
    <source>
        <strain evidence="2 3">CGMCC 1.6102</strain>
    </source>
</reference>
<dbReference type="RefSeq" id="WP_073094443.1">
    <property type="nucleotide sequence ID" value="NZ_FRCY01000005.1"/>
</dbReference>
<organism evidence="2 3">
    <name type="scientific">Cyclobacterium lianum</name>
    <dbReference type="NCBI Taxonomy" id="388280"/>
    <lineage>
        <taxon>Bacteria</taxon>
        <taxon>Pseudomonadati</taxon>
        <taxon>Bacteroidota</taxon>
        <taxon>Cytophagia</taxon>
        <taxon>Cytophagales</taxon>
        <taxon>Cyclobacteriaceae</taxon>
        <taxon>Cyclobacterium</taxon>
    </lineage>
</organism>
<keyword evidence="3" id="KW-1185">Reference proteome</keyword>
<dbReference type="Gene3D" id="3.40.630.30">
    <property type="match status" value="1"/>
</dbReference>
<evidence type="ECO:0000313" key="3">
    <source>
        <dbReference type="Proteomes" id="UP000184513"/>
    </source>
</evidence>
<evidence type="ECO:0000313" key="2">
    <source>
        <dbReference type="EMBL" id="SHN01313.1"/>
    </source>
</evidence>
<protein>
    <submittedName>
        <fullName evidence="2">Predicted N-acyltransferase, GNAT family</fullName>
    </submittedName>
</protein>
<feature type="domain" description="N-acetyltransferase" evidence="1">
    <location>
        <begin position="3"/>
        <end position="146"/>
    </location>
</feature>
<accession>A0A1M7NC94</accession>
<gene>
    <name evidence="2" type="ORF">SAMN04488057_105205</name>
</gene>
<dbReference type="PROSITE" id="PS51186">
    <property type="entry name" value="GNAT"/>
    <property type="match status" value="1"/>
</dbReference>
<keyword evidence="2" id="KW-0012">Acyltransferase</keyword>
<dbReference type="GO" id="GO:0016747">
    <property type="term" value="F:acyltransferase activity, transferring groups other than amino-acyl groups"/>
    <property type="evidence" value="ECO:0007669"/>
    <property type="project" value="InterPro"/>
</dbReference>
<keyword evidence="2" id="KW-0808">Transferase</keyword>
<dbReference type="EMBL" id="FRCY01000005">
    <property type="protein sequence ID" value="SHN01313.1"/>
    <property type="molecule type" value="Genomic_DNA"/>
</dbReference>
<dbReference type="Pfam" id="PF13673">
    <property type="entry name" value="Acetyltransf_10"/>
    <property type="match status" value="1"/>
</dbReference>
<dbReference type="InterPro" id="IPR016181">
    <property type="entry name" value="Acyl_CoA_acyltransferase"/>
</dbReference>
<sequence length="150" mass="16882">MNIAVKKITDQASLQKAFAIREAVFVEEQQVAPEEEYDEYEQQATHFLALIGPQEAGTARWRFTDKGIKLERFAVLKAFRGRGVGNALVKAVLADINNHPLSLGKTVYLHGQVQAMGLYEKSGFRKSGELFVECNIEHYLMQLLPENSVK</sequence>
<name>A0A1M7NC94_9BACT</name>
<evidence type="ECO:0000259" key="1">
    <source>
        <dbReference type="PROSITE" id="PS51186"/>
    </source>
</evidence>
<dbReference type="CDD" id="cd04301">
    <property type="entry name" value="NAT_SF"/>
    <property type="match status" value="1"/>
</dbReference>
<proteinExistence type="predicted"/>
<dbReference type="InterPro" id="IPR000182">
    <property type="entry name" value="GNAT_dom"/>
</dbReference>
<dbReference type="SUPFAM" id="SSF55729">
    <property type="entry name" value="Acyl-CoA N-acyltransferases (Nat)"/>
    <property type="match status" value="1"/>
</dbReference>
<dbReference type="AlphaFoldDB" id="A0A1M7NC94"/>
<dbReference type="STRING" id="388280.SAMN04488057_105205"/>